<reference evidence="2" key="1">
    <citation type="submission" date="2015-01" db="EMBL/GenBank/DDBJ databases">
        <title>Pseudomonas fluorescens response regulator (gacA) gene, partial cds.</title>
        <authorList>
            <person name="Prabhukarthikeyan R."/>
            <person name="Raguchander T."/>
        </authorList>
    </citation>
    <scope>NUCLEOTIDE SEQUENCE</scope>
    <source>
        <strain evidence="2">FP7</strain>
    </source>
</reference>
<evidence type="ECO:0000313" key="2">
    <source>
        <dbReference type="EMBL" id="AJS13973.1"/>
    </source>
</evidence>
<protein>
    <submittedName>
        <fullName evidence="2">Response regulator</fullName>
    </submittedName>
</protein>
<name>A0A0D3RWZ8_PSEFL</name>
<feature type="compositionally biased region" description="Basic residues" evidence="1">
    <location>
        <begin position="1"/>
        <end position="24"/>
    </location>
</feature>
<dbReference type="AlphaFoldDB" id="A0A0D3RWZ8"/>
<sequence length="119" mass="13082">GRGSHRLRRGSVPHPPHAGRRRRLHDQGRGAGGNGPGDSPGLRRPALYQPADRPATGAEVLPAAAARFPLRFAVRARDPDRPDDRQLPQGAEHLRQAVPVAEDREYLSLPHLREALDHQ</sequence>
<feature type="non-terminal residue" evidence="2">
    <location>
        <position position="119"/>
    </location>
</feature>
<gene>
    <name evidence="2" type="primary">gacA</name>
</gene>
<dbReference type="EMBL" id="KP714264">
    <property type="protein sequence ID" value="AJS13973.1"/>
    <property type="molecule type" value="Genomic_DNA"/>
</dbReference>
<proteinExistence type="predicted"/>
<feature type="region of interest" description="Disordered" evidence="1">
    <location>
        <begin position="1"/>
        <end position="55"/>
    </location>
</feature>
<feature type="non-terminal residue" evidence="2">
    <location>
        <position position="1"/>
    </location>
</feature>
<organism evidence="2">
    <name type="scientific">Pseudomonas fluorescens</name>
    <dbReference type="NCBI Taxonomy" id="294"/>
    <lineage>
        <taxon>Bacteria</taxon>
        <taxon>Pseudomonadati</taxon>
        <taxon>Pseudomonadota</taxon>
        <taxon>Gammaproteobacteria</taxon>
        <taxon>Pseudomonadales</taxon>
        <taxon>Pseudomonadaceae</taxon>
        <taxon>Pseudomonas</taxon>
    </lineage>
</organism>
<feature type="region of interest" description="Disordered" evidence="1">
    <location>
        <begin position="75"/>
        <end position="98"/>
    </location>
</feature>
<accession>A0A0D3RWZ8</accession>
<evidence type="ECO:0000256" key="1">
    <source>
        <dbReference type="SAM" id="MobiDB-lite"/>
    </source>
</evidence>
<feature type="compositionally biased region" description="Basic and acidic residues" evidence="1">
    <location>
        <begin position="75"/>
        <end position="86"/>
    </location>
</feature>
<feature type="compositionally biased region" description="Gly residues" evidence="1">
    <location>
        <begin position="29"/>
        <end position="38"/>
    </location>
</feature>